<feature type="compositionally biased region" description="Low complexity" evidence="1">
    <location>
        <begin position="1"/>
        <end position="15"/>
    </location>
</feature>
<evidence type="ECO:0000313" key="2">
    <source>
        <dbReference type="EMBL" id="PIO63947.1"/>
    </source>
</evidence>
<accession>A0A2G9U145</accession>
<name>A0A2G9U145_TELCI</name>
<dbReference type="EMBL" id="KZ350373">
    <property type="protein sequence ID" value="PIO63947.1"/>
    <property type="molecule type" value="Genomic_DNA"/>
</dbReference>
<sequence length="109" mass="12228">MAMPNGMVVPMGPMGRRNKRSSSTGRIYSWTTDNLECEDEFFCVDQLQLFDPHPPLPKILGRDEAEDGKPIVIRGLSPNSSQRSSLWDPLGFTGGFLPNKMQRTLLSIF</sequence>
<reference evidence="2 3" key="1">
    <citation type="submission" date="2015-09" db="EMBL/GenBank/DDBJ databases">
        <title>Draft genome of the parasitic nematode Teladorsagia circumcincta isolate WARC Sus (inbred).</title>
        <authorList>
            <person name="Mitreva M."/>
        </authorList>
    </citation>
    <scope>NUCLEOTIDE SEQUENCE [LARGE SCALE GENOMIC DNA]</scope>
    <source>
        <strain evidence="2 3">S</strain>
    </source>
</reference>
<dbReference type="Proteomes" id="UP000230423">
    <property type="component" value="Unassembled WGS sequence"/>
</dbReference>
<evidence type="ECO:0000313" key="3">
    <source>
        <dbReference type="Proteomes" id="UP000230423"/>
    </source>
</evidence>
<gene>
    <name evidence="2" type="ORF">TELCIR_14438</name>
</gene>
<organism evidence="2 3">
    <name type="scientific">Teladorsagia circumcincta</name>
    <name type="common">Brown stomach worm</name>
    <name type="synonym">Ostertagia circumcincta</name>
    <dbReference type="NCBI Taxonomy" id="45464"/>
    <lineage>
        <taxon>Eukaryota</taxon>
        <taxon>Metazoa</taxon>
        <taxon>Ecdysozoa</taxon>
        <taxon>Nematoda</taxon>
        <taxon>Chromadorea</taxon>
        <taxon>Rhabditida</taxon>
        <taxon>Rhabditina</taxon>
        <taxon>Rhabditomorpha</taxon>
        <taxon>Strongyloidea</taxon>
        <taxon>Trichostrongylidae</taxon>
        <taxon>Teladorsagia</taxon>
    </lineage>
</organism>
<feature type="region of interest" description="Disordered" evidence="1">
    <location>
        <begin position="1"/>
        <end position="24"/>
    </location>
</feature>
<evidence type="ECO:0000256" key="1">
    <source>
        <dbReference type="SAM" id="MobiDB-lite"/>
    </source>
</evidence>
<protein>
    <submittedName>
        <fullName evidence="2">Uncharacterized protein</fullName>
    </submittedName>
</protein>
<dbReference type="AlphaFoldDB" id="A0A2G9U145"/>
<keyword evidence="3" id="KW-1185">Reference proteome</keyword>
<proteinExistence type="predicted"/>